<dbReference type="InterPro" id="IPR011006">
    <property type="entry name" value="CheY-like_superfamily"/>
</dbReference>
<accession>A0A835N4N7</accession>
<evidence type="ECO:0000256" key="2">
    <source>
        <dbReference type="SAM" id="MobiDB-lite"/>
    </source>
</evidence>
<proteinExistence type="predicted"/>
<keyword evidence="1" id="KW-0597">Phosphoprotein</keyword>
<evidence type="ECO:0000256" key="1">
    <source>
        <dbReference type="PROSITE-ProRule" id="PRU00169"/>
    </source>
</evidence>
<evidence type="ECO:0000313" key="4">
    <source>
        <dbReference type="EMBL" id="KAF9686187.1"/>
    </source>
</evidence>
<dbReference type="Gene3D" id="3.40.50.2300">
    <property type="match status" value="1"/>
</dbReference>
<feature type="compositionally biased region" description="Basic and acidic residues" evidence="2">
    <location>
        <begin position="328"/>
        <end position="343"/>
    </location>
</feature>
<evidence type="ECO:0000259" key="3">
    <source>
        <dbReference type="PROSITE" id="PS50110"/>
    </source>
</evidence>
<dbReference type="OrthoDB" id="832984at2759"/>
<organism evidence="4 5">
    <name type="scientific">Salix dunnii</name>
    <dbReference type="NCBI Taxonomy" id="1413687"/>
    <lineage>
        <taxon>Eukaryota</taxon>
        <taxon>Viridiplantae</taxon>
        <taxon>Streptophyta</taxon>
        <taxon>Embryophyta</taxon>
        <taxon>Tracheophyta</taxon>
        <taxon>Spermatophyta</taxon>
        <taxon>Magnoliopsida</taxon>
        <taxon>eudicotyledons</taxon>
        <taxon>Gunneridae</taxon>
        <taxon>Pentapetalae</taxon>
        <taxon>rosids</taxon>
        <taxon>fabids</taxon>
        <taxon>Malpighiales</taxon>
        <taxon>Salicaceae</taxon>
        <taxon>Saliceae</taxon>
        <taxon>Salix</taxon>
    </lineage>
</organism>
<dbReference type="PROSITE" id="PS50110">
    <property type="entry name" value="RESPONSE_REGULATORY"/>
    <property type="match status" value="1"/>
</dbReference>
<dbReference type="AlphaFoldDB" id="A0A835N4N7"/>
<evidence type="ECO:0000313" key="5">
    <source>
        <dbReference type="Proteomes" id="UP000657918"/>
    </source>
</evidence>
<dbReference type="Proteomes" id="UP000657918">
    <property type="component" value="Unassembled WGS sequence"/>
</dbReference>
<dbReference type="SMART" id="SM00448">
    <property type="entry name" value="REC"/>
    <property type="match status" value="1"/>
</dbReference>
<dbReference type="Pfam" id="PF00072">
    <property type="entry name" value="Response_reg"/>
    <property type="match status" value="1"/>
</dbReference>
<dbReference type="PANTHER" id="PTHR43228:SF19">
    <property type="entry name" value="RESPONSE REGULATOR RECEIVER DOMAIN PROTEIN"/>
    <property type="match status" value="1"/>
</dbReference>
<comment type="caution">
    <text evidence="4">The sequence shown here is derived from an EMBL/GenBank/DDBJ whole genome shotgun (WGS) entry which is preliminary data.</text>
</comment>
<keyword evidence="5" id="KW-1185">Reference proteome</keyword>
<feature type="modified residue" description="4-aspartylphosphate" evidence="1">
    <location>
        <position position="413"/>
    </location>
</feature>
<sequence>MSLCLENISRSIDESPGARSEVIQEMTESASITYQERSTYIIEELKKKQEECITLFNELMINTRDICQERNLLEVRKKIDYVNQWLKERAVVIDETMKEELTATRFDQSADPRKEQDLLGLWNGSEEDTEGQLRSFFGVKSNIVDHTQIDLEITDLLEQLSLCLEKIGRRIDESPQARSEVIRVMKEAARKTSKQRSTHALMAADNARVYHKLEKTVAELDDYISETDRKMLAYANVLVEGIEELKKNREESIRLFNDLMINIRDIGKERNLLELRKKIVYVNQWLNERTVDETMKEGHSVDGFDQSSVPGTEQDVPGLGISSEEDTEGSRRERKPGDEEVRSSSEGSSSTASDKFSVLLVEYDTFNRLFNKMQIIEFAKEYNLRVEVKVAKSGRQAIHLHDQGASFDLILMDMDMPAHVTSGYEATTQLRSVFGVKSNIVGLASSSESEEINELVGAGRLNGCIAKPLTEVKIDSLISKGKF</sequence>
<gene>
    <name evidence="4" type="ORF">SADUNF_Sadunf03G0132500</name>
</gene>
<dbReference type="InterPro" id="IPR001789">
    <property type="entry name" value="Sig_transdc_resp-reg_receiver"/>
</dbReference>
<feature type="region of interest" description="Disordered" evidence="2">
    <location>
        <begin position="298"/>
        <end position="351"/>
    </location>
</feature>
<name>A0A835N4N7_9ROSI</name>
<dbReference type="InterPro" id="IPR052048">
    <property type="entry name" value="ST_Response_Regulator"/>
</dbReference>
<reference evidence="4 5" key="1">
    <citation type="submission" date="2020-10" db="EMBL/GenBank/DDBJ databases">
        <title>Plant Genome Project.</title>
        <authorList>
            <person name="Zhang R.-G."/>
        </authorList>
    </citation>
    <scope>NUCLEOTIDE SEQUENCE [LARGE SCALE GENOMIC DNA]</scope>
    <source>
        <strain evidence="4">FAFU-HL-1</strain>
        <tissue evidence="4">Leaf</tissue>
    </source>
</reference>
<dbReference type="SUPFAM" id="SSF52172">
    <property type="entry name" value="CheY-like"/>
    <property type="match status" value="1"/>
</dbReference>
<feature type="domain" description="Response regulatory" evidence="3">
    <location>
        <begin position="357"/>
        <end position="482"/>
    </location>
</feature>
<dbReference type="EMBL" id="JADGMS010000003">
    <property type="protein sequence ID" value="KAF9686187.1"/>
    <property type="molecule type" value="Genomic_DNA"/>
</dbReference>
<dbReference type="GO" id="GO:0000160">
    <property type="term" value="P:phosphorelay signal transduction system"/>
    <property type="evidence" value="ECO:0007669"/>
    <property type="project" value="InterPro"/>
</dbReference>
<protein>
    <recommendedName>
        <fullName evidence="3">Response regulatory domain-containing protein</fullName>
    </recommendedName>
</protein>
<dbReference type="PANTHER" id="PTHR43228">
    <property type="entry name" value="TWO-COMPONENT RESPONSE REGULATOR"/>
    <property type="match status" value="1"/>
</dbReference>